<keyword evidence="2" id="KW-1185">Reference proteome</keyword>
<dbReference type="EMBL" id="JAPFFF010000008">
    <property type="protein sequence ID" value="KAK8884339.1"/>
    <property type="molecule type" value="Genomic_DNA"/>
</dbReference>
<accession>A0ABR2JZP1</accession>
<reference evidence="1 2" key="1">
    <citation type="submission" date="2024-04" db="EMBL/GenBank/DDBJ databases">
        <title>Tritrichomonas musculus Genome.</title>
        <authorList>
            <person name="Alves-Ferreira E."/>
            <person name="Grigg M."/>
            <person name="Lorenzi H."/>
            <person name="Galac M."/>
        </authorList>
    </citation>
    <scope>NUCLEOTIDE SEQUENCE [LARGE SCALE GENOMIC DNA]</scope>
    <source>
        <strain evidence="1 2">EAF2021</strain>
    </source>
</reference>
<protein>
    <recommendedName>
        <fullName evidence="3">MULE transposase domain-containing protein</fullName>
    </recommendedName>
</protein>
<evidence type="ECO:0000313" key="1">
    <source>
        <dbReference type="EMBL" id="KAK8884339.1"/>
    </source>
</evidence>
<name>A0ABR2JZP1_9EUKA</name>
<gene>
    <name evidence="1" type="ORF">M9Y10_043448</name>
</gene>
<organism evidence="1 2">
    <name type="scientific">Tritrichomonas musculus</name>
    <dbReference type="NCBI Taxonomy" id="1915356"/>
    <lineage>
        <taxon>Eukaryota</taxon>
        <taxon>Metamonada</taxon>
        <taxon>Parabasalia</taxon>
        <taxon>Tritrichomonadida</taxon>
        <taxon>Tritrichomonadidae</taxon>
        <taxon>Tritrichomonas</taxon>
    </lineage>
</organism>
<evidence type="ECO:0000313" key="2">
    <source>
        <dbReference type="Proteomes" id="UP001470230"/>
    </source>
</evidence>
<evidence type="ECO:0008006" key="3">
    <source>
        <dbReference type="Google" id="ProtNLM"/>
    </source>
</evidence>
<dbReference type="Proteomes" id="UP001470230">
    <property type="component" value="Unassembled WGS sequence"/>
</dbReference>
<proteinExistence type="predicted"/>
<sequence length="163" mass="18559">MHYIQSGICISTFAKSLLKDNNNIVKGLLIDTTWKVMPGYVTSILMGAVKNTGIPLSIAFGKGETKSLYLLHILAFKRQLNINIEDFVIESDQGKAIDAVCKDFNIKQLWCLRYLLVSLKCSQFSYSVGEIVKCRCQQDYIRAKQTFADEYKAIDDKKIEKFK</sequence>
<comment type="caution">
    <text evidence="1">The sequence shown here is derived from an EMBL/GenBank/DDBJ whole genome shotgun (WGS) entry which is preliminary data.</text>
</comment>